<dbReference type="Gene3D" id="3.30.460.10">
    <property type="entry name" value="Beta Polymerase, domain 2"/>
    <property type="match status" value="1"/>
</dbReference>
<name>A0A848HBP0_9BURK</name>
<dbReference type="CDD" id="cd05403">
    <property type="entry name" value="NT_KNTase_like"/>
    <property type="match status" value="1"/>
</dbReference>
<keyword evidence="3" id="KW-1185">Reference proteome</keyword>
<dbReference type="InterPro" id="IPR043519">
    <property type="entry name" value="NT_sf"/>
</dbReference>
<dbReference type="Gene3D" id="1.10.10.10">
    <property type="entry name" value="Winged helix-like DNA-binding domain superfamily/Winged helix DNA-binding domain"/>
    <property type="match status" value="1"/>
</dbReference>
<evidence type="ECO:0000313" key="3">
    <source>
        <dbReference type="Proteomes" id="UP000541185"/>
    </source>
</evidence>
<dbReference type="SUPFAM" id="SSF81301">
    <property type="entry name" value="Nucleotidyltransferase"/>
    <property type="match status" value="1"/>
</dbReference>
<dbReference type="InterPro" id="IPR036390">
    <property type="entry name" value="WH_DNA-bd_sf"/>
</dbReference>
<dbReference type="Pfam" id="PF18765">
    <property type="entry name" value="Polbeta"/>
    <property type="match status" value="1"/>
</dbReference>
<feature type="domain" description="Polymerase beta nucleotidyltransferase" evidence="1">
    <location>
        <begin position="113"/>
        <end position="143"/>
    </location>
</feature>
<gene>
    <name evidence="2" type="ORF">HHL11_14665</name>
</gene>
<evidence type="ECO:0000259" key="1">
    <source>
        <dbReference type="Pfam" id="PF18765"/>
    </source>
</evidence>
<protein>
    <submittedName>
        <fullName evidence="2">Transcriptional regulator</fullName>
    </submittedName>
</protein>
<reference evidence="2 3" key="1">
    <citation type="submission" date="2020-04" db="EMBL/GenBank/DDBJ databases">
        <title>Ramlibacter sp. G-1-2-2 isolated from soil.</title>
        <authorList>
            <person name="Dahal R.H."/>
        </authorList>
    </citation>
    <scope>NUCLEOTIDE SEQUENCE [LARGE SCALE GENOMIC DNA]</scope>
    <source>
        <strain evidence="2 3">G-1-2-2</strain>
    </source>
</reference>
<dbReference type="EMBL" id="JABBFX010000001">
    <property type="protein sequence ID" value="NML44998.1"/>
    <property type="molecule type" value="Genomic_DNA"/>
</dbReference>
<comment type="caution">
    <text evidence="2">The sequence shown here is derived from an EMBL/GenBank/DDBJ whole genome shotgun (WGS) entry which is preliminary data.</text>
</comment>
<dbReference type="SUPFAM" id="SSF46785">
    <property type="entry name" value="Winged helix' DNA-binding domain"/>
    <property type="match status" value="1"/>
</dbReference>
<proteinExistence type="predicted"/>
<accession>A0A848HBP0</accession>
<dbReference type="Proteomes" id="UP000541185">
    <property type="component" value="Unassembled WGS sequence"/>
</dbReference>
<dbReference type="AlphaFoldDB" id="A0A848HBP0"/>
<dbReference type="InterPro" id="IPR036388">
    <property type="entry name" value="WH-like_DNA-bd_sf"/>
</dbReference>
<evidence type="ECO:0000313" key="2">
    <source>
        <dbReference type="EMBL" id="NML44998.1"/>
    </source>
</evidence>
<sequence length="207" mass="22234">MIVPNLSTTAITMADALFPRVRQRVLGILFGNPNRSFFASEVMALAQSGRGAVQRELADLTAAGLLKVTSIGNQKHYQANEAAPVYGELRRLVLKTFGLADVLREALAPLAARIDAAFVFGSVAKQVDTAESDIDVMVLSESLGYADIFGALEPASVSLGRPVNPTVYTTAQLAKRSKQDNAFVRRVLAQPKIWLIGQEEILHGLGA</sequence>
<dbReference type="InterPro" id="IPR041633">
    <property type="entry name" value="Polbeta"/>
</dbReference>
<organism evidence="2 3">
    <name type="scientific">Ramlibacter agri</name>
    <dbReference type="NCBI Taxonomy" id="2728837"/>
    <lineage>
        <taxon>Bacteria</taxon>
        <taxon>Pseudomonadati</taxon>
        <taxon>Pseudomonadota</taxon>
        <taxon>Betaproteobacteria</taxon>
        <taxon>Burkholderiales</taxon>
        <taxon>Comamonadaceae</taxon>
        <taxon>Ramlibacter</taxon>
    </lineage>
</organism>